<evidence type="ECO:0000313" key="3">
    <source>
        <dbReference type="Proteomes" id="UP000479190"/>
    </source>
</evidence>
<proteinExistence type="predicted"/>
<accession>A0A6H5HWE4</accession>
<gene>
    <name evidence="2" type="ORF">TBRA_LOCUS1033</name>
</gene>
<name>A0A6H5HWE4_9HYME</name>
<evidence type="ECO:0000256" key="1">
    <source>
        <dbReference type="SAM" id="MobiDB-lite"/>
    </source>
</evidence>
<feature type="region of interest" description="Disordered" evidence="1">
    <location>
        <begin position="249"/>
        <end position="288"/>
    </location>
</feature>
<dbReference type="EMBL" id="CADCXV010000213">
    <property type="protein sequence ID" value="CAB0028921.1"/>
    <property type="molecule type" value="Genomic_DNA"/>
</dbReference>
<evidence type="ECO:0000313" key="2">
    <source>
        <dbReference type="EMBL" id="CAB0028921.1"/>
    </source>
</evidence>
<reference evidence="2 3" key="1">
    <citation type="submission" date="2020-02" db="EMBL/GenBank/DDBJ databases">
        <authorList>
            <person name="Ferguson B K."/>
        </authorList>
    </citation>
    <scope>NUCLEOTIDE SEQUENCE [LARGE SCALE GENOMIC DNA]</scope>
</reference>
<protein>
    <submittedName>
        <fullName evidence="2">Uncharacterized protein</fullName>
    </submittedName>
</protein>
<keyword evidence="3" id="KW-1185">Reference proteome</keyword>
<organism evidence="2 3">
    <name type="scientific">Trichogramma brassicae</name>
    <dbReference type="NCBI Taxonomy" id="86971"/>
    <lineage>
        <taxon>Eukaryota</taxon>
        <taxon>Metazoa</taxon>
        <taxon>Ecdysozoa</taxon>
        <taxon>Arthropoda</taxon>
        <taxon>Hexapoda</taxon>
        <taxon>Insecta</taxon>
        <taxon>Pterygota</taxon>
        <taxon>Neoptera</taxon>
        <taxon>Endopterygota</taxon>
        <taxon>Hymenoptera</taxon>
        <taxon>Apocrita</taxon>
        <taxon>Proctotrupomorpha</taxon>
        <taxon>Chalcidoidea</taxon>
        <taxon>Trichogrammatidae</taxon>
        <taxon>Trichogramma</taxon>
    </lineage>
</organism>
<dbReference type="AlphaFoldDB" id="A0A6H5HWE4"/>
<dbReference type="Proteomes" id="UP000479190">
    <property type="component" value="Unassembled WGS sequence"/>
</dbReference>
<feature type="compositionally biased region" description="Basic and acidic residues" evidence="1">
    <location>
        <begin position="249"/>
        <end position="274"/>
    </location>
</feature>
<dbReference type="OrthoDB" id="5948335at2759"/>
<sequence length="328" mass="37452">MRYERSENIPALSCTIMHTTIWTLKCKSYISGDRFGASWDTQILQNKPNHFSLRVSQLKFEYLFRLDALSSPSTSLANSIDEVSLFLEEDTGLAGFARLRLRSGTGGPWTEFIGTDGRLRRDLIKARVAALLAVASKHDVQVCGAESCSNVCRLQYTVFLHSIVQLLQRSQRDRRKSLHHSWSSGRCQRPRQNFKATSTLPNILRTRYVRSTRCLIVIRPIKRLNRSLANSVHLSVHAHLDIRIESTRNERASRGHSGRRELHRDQDWPDRPEESAVDGRSSASSDRHRRRLVAGLRRLSSPRAAASLRRLAALRGCPKRESILYFII</sequence>